<dbReference type="GO" id="GO:0005829">
    <property type="term" value="C:cytosol"/>
    <property type="evidence" value="ECO:0007669"/>
    <property type="project" value="TreeGrafter"/>
</dbReference>
<dbReference type="GO" id="GO:0019290">
    <property type="term" value="P:siderophore biosynthetic process"/>
    <property type="evidence" value="ECO:0007669"/>
    <property type="project" value="TreeGrafter"/>
</dbReference>
<feature type="domain" description="MbtH-like" evidence="1">
    <location>
        <begin position="3"/>
        <end position="53"/>
    </location>
</feature>
<dbReference type="InterPro" id="IPR038020">
    <property type="entry name" value="MbtH-like_sf"/>
</dbReference>
<dbReference type="PANTHER" id="PTHR38444:SF1">
    <property type="entry name" value="ENTEROBACTIN BIOSYNTHESIS PROTEIN YBDZ"/>
    <property type="match status" value="1"/>
</dbReference>
<organism evidence="2 3">
    <name type="scientific">Nocardiopsis alborubida</name>
    <dbReference type="NCBI Taxonomy" id="146802"/>
    <lineage>
        <taxon>Bacteria</taxon>
        <taxon>Bacillati</taxon>
        <taxon>Actinomycetota</taxon>
        <taxon>Actinomycetes</taxon>
        <taxon>Streptosporangiales</taxon>
        <taxon>Nocardiopsidaceae</taxon>
        <taxon>Nocardiopsis</taxon>
    </lineage>
</organism>
<comment type="caution">
    <text evidence="2">The sequence shown here is derived from an EMBL/GenBank/DDBJ whole genome shotgun (WGS) entry which is preliminary data.</text>
</comment>
<reference evidence="2 3" key="1">
    <citation type="submission" date="2020-04" db="EMBL/GenBank/DDBJ databases">
        <title>MicrobeNet Type strains.</title>
        <authorList>
            <person name="Nicholson A.C."/>
        </authorList>
    </citation>
    <scope>NUCLEOTIDE SEQUENCE [LARGE SCALE GENOMIC DNA]</scope>
    <source>
        <strain evidence="2 3">ATCC 23612</strain>
    </source>
</reference>
<evidence type="ECO:0000259" key="1">
    <source>
        <dbReference type="SMART" id="SM00923"/>
    </source>
</evidence>
<dbReference type="Gene3D" id="3.90.820.10">
    <property type="entry name" value="Structural Genomics, Unknown Function 30-nov-00 1gh9 Mol_id"/>
    <property type="match status" value="1"/>
</dbReference>
<accession>A0A7X6MIV4</accession>
<evidence type="ECO:0000313" key="2">
    <source>
        <dbReference type="EMBL" id="NKZ01375.1"/>
    </source>
</evidence>
<gene>
    <name evidence="2" type="ORF">HGB44_27420</name>
</gene>
<dbReference type="SMART" id="SM00923">
    <property type="entry name" value="MbtH"/>
    <property type="match status" value="1"/>
</dbReference>
<dbReference type="InterPro" id="IPR005153">
    <property type="entry name" value="MbtH-like_dom"/>
</dbReference>
<dbReference type="InterPro" id="IPR037407">
    <property type="entry name" value="MLP_fam"/>
</dbReference>
<dbReference type="AlphaFoldDB" id="A0A7X6MIV4"/>
<protein>
    <submittedName>
        <fullName evidence="2">MbtH family protein</fullName>
    </submittedName>
</protein>
<dbReference type="Proteomes" id="UP000553209">
    <property type="component" value="Unassembled WGS sequence"/>
</dbReference>
<evidence type="ECO:0000313" key="3">
    <source>
        <dbReference type="Proteomes" id="UP000553209"/>
    </source>
</evidence>
<keyword evidence="3" id="KW-1185">Reference proteome</keyword>
<dbReference type="EMBL" id="JAAXPG010000035">
    <property type="protein sequence ID" value="NKZ01375.1"/>
    <property type="molecule type" value="Genomic_DNA"/>
</dbReference>
<name>A0A7X6MIV4_9ACTN</name>
<sequence length="67" mass="7773">MANPFDDDDGRFKVLLNGRGQRSLWPAFADVPKGWEVELDDSARSECIAYIDRTWVEMRPSRSRVNE</sequence>
<proteinExistence type="predicted"/>
<dbReference type="Pfam" id="PF03621">
    <property type="entry name" value="MbtH"/>
    <property type="match status" value="1"/>
</dbReference>
<dbReference type="PANTHER" id="PTHR38444">
    <property type="entry name" value="ENTEROBACTIN BIOSYNTHESIS PROTEIN YBDZ"/>
    <property type="match status" value="1"/>
</dbReference>
<dbReference type="RefSeq" id="WP_082768611.1">
    <property type="nucleotide sequence ID" value="NZ_JAAXPG010000035.1"/>
</dbReference>
<dbReference type="SUPFAM" id="SSF160582">
    <property type="entry name" value="MbtH-like"/>
    <property type="match status" value="1"/>
</dbReference>